<accession>A0AAJ7WNU8</accession>
<reference evidence="6" key="1">
    <citation type="submission" date="2025-08" db="UniProtKB">
        <authorList>
            <consortium name="RefSeq"/>
        </authorList>
    </citation>
    <scope>IDENTIFICATION</scope>
    <source>
        <tissue evidence="6">Sperm</tissue>
    </source>
</reference>
<dbReference type="InterPro" id="IPR057326">
    <property type="entry name" value="KR_dom"/>
</dbReference>
<dbReference type="PANTHER" id="PTHR43157">
    <property type="entry name" value="PHOSPHATIDYLINOSITOL-GLYCAN BIOSYNTHESIS CLASS F PROTEIN-RELATED"/>
    <property type="match status" value="1"/>
</dbReference>
<dbReference type="InterPro" id="IPR036291">
    <property type="entry name" value="NAD(P)-bd_dom_sf"/>
</dbReference>
<dbReference type="PANTHER" id="PTHR43157:SF59">
    <property type="entry name" value="RETINOL DEHYDROGENASE 13"/>
    <property type="match status" value="1"/>
</dbReference>
<dbReference type="GeneID" id="116939697"/>
<dbReference type="InterPro" id="IPR002347">
    <property type="entry name" value="SDR_fam"/>
</dbReference>
<protein>
    <submittedName>
        <fullName evidence="6">Retinol dehydrogenase 13 isoform X1</fullName>
    </submittedName>
</protein>
<dbReference type="RefSeq" id="XP_032804337.1">
    <property type="nucleotide sequence ID" value="XM_032948446.1"/>
</dbReference>
<comment type="similarity">
    <text evidence="1">Belongs to the short-chain dehydrogenases/reductases (SDR) family.</text>
</comment>
<dbReference type="Gene3D" id="3.40.50.720">
    <property type="entry name" value="NAD(P)-binding Rossmann-like Domain"/>
    <property type="match status" value="1"/>
</dbReference>
<evidence type="ECO:0000256" key="3">
    <source>
        <dbReference type="SAM" id="MobiDB-lite"/>
    </source>
</evidence>
<evidence type="ECO:0000256" key="2">
    <source>
        <dbReference type="ARBA" id="ARBA00023002"/>
    </source>
</evidence>
<feature type="region of interest" description="Disordered" evidence="3">
    <location>
        <begin position="323"/>
        <end position="358"/>
    </location>
</feature>
<gene>
    <name evidence="6" type="primary">RDH13</name>
</gene>
<dbReference type="Pfam" id="PF00106">
    <property type="entry name" value="adh_short"/>
    <property type="match status" value="1"/>
</dbReference>
<name>A0AAJ7WNU8_PETMA</name>
<dbReference type="KEGG" id="pmrn:116939697"/>
<evidence type="ECO:0000313" key="6">
    <source>
        <dbReference type="RefSeq" id="XP_032804337.1"/>
    </source>
</evidence>
<dbReference type="PRINTS" id="PR00081">
    <property type="entry name" value="GDHRDH"/>
</dbReference>
<proteinExistence type="inferred from homology"/>
<keyword evidence="2" id="KW-0560">Oxidoreductase</keyword>
<evidence type="ECO:0000313" key="5">
    <source>
        <dbReference type="Proteomes" id="UP001318040"/>
    </source>
</evidence>
<dbReference type="GO" id="GO:0016491">
    <property type="term" value="F:oxidoreductase activity"/>
    <property type="evidence" value="ECO:0007669"/>
    <property type="project" value="UniProtKB-KW"/>
</dbReference>
<evidence type="ECO:0000256" key="1">
    <source>
        <dbReference type="ARBA" id="ARBA00006484"/>
    </source>
</evidence>
<dbReference type="AlphaFoldDB" id="A0AAJ7WNU8"/>
<feature type="domain" description="Ketoreductase" evidence="4">
    <location>
        <begin position="39"/>
        <end position="184"/>
    </location>
</feature>
<keyword evidence="5" id="KW-1185">Reference proteome</keyword>
<organism evidence="5 6">
    <name type="scientific">Petromyzon marinus</name>
    <name type="common">Sea lamprey</name>
    <dbReference type="NCBI Taxonomy" id="7757"/>
    <lineage>
        <taxon>Eukaryota</taxon>
        <taxon>Metazoa</taxon>
        <taxon>Chordata</taxon>
        <taxon>Craniata</taxon>
        <taxon>Vertebrata</taxon>
        <taxon>Cyclostomata</taxon>
        <taxon>Hyperoartia</taxon>
        <taxon>Petromyzontiformes</taxon>
        <taxon>Petromyzontidae</taxon>
        <taxon>Petromyzon</taxon>
    </lineage>
</organism>
<dbReference type="Proteomes" id="UP001318040">
    <property type="component" value="Chromosome 6"/>
</dbReference>
<dbReference type="SUPFAM" id="SSF51735">
    <property type="entry name" value="NAD(P)-binding Rossmann-fold domains"/>
    <property type="match status" value="1"/>
</dbReference>
<dbReference type="SMART" id="SM00822">
    <property type="entry name" value="PKS_KR"/>
    <property type="match status" value="1"/>
</dbReference>
<sequence length="358" mass="38133">MNRYLLPASLVGSVVGGFVLLKDSMHGGLCSSKAVLQGKTAIVTGANTGLGKETALDLARRGARVILACRDEAACEDAAREIRGETLNPRVVARRLDLASLESVRDFAAHINQDEENVHILVNNAAVMRCPHSTTADGFEMQFGVNHLGHFLLTNLLLDKLRASAPSRVVTVSSLAQVAACLDLSDLNWERRKYDPKLAYCDSKLANVLFSLELSKRLQGTGVTANSVNPGVCNTSLGRHTGMHKSAFSSSVLGPFFWLVVRSPRLGAQPSINLAVSEELRDVSGRYFDGMRQVDPGTKANDEELARQLWEASARLVCLRDHDGSGGGSGKGGAGEASECHKGQGAGAPERSAVEDGA</sequence>
<evidence type="ECO:0000259" key="4">
    <source>
        <dbReference type="SMART" id="SM00822"/>
    </source>
</evidence>
<feature type="compositionally biased region" description="Gly residues" evidence="3">
    <location>
        <begin position="325"/>
        <end position="335"/>
    </location>
</feature>